<accession>A0ABU9C0Z9</accession>
<keyword evidence="1 3" id="KW-0963">Cytoplasm</keyword>
<comment type="caution">
    <text evidence="3">Lacks conserved residue(s) required for the propagation of feature annotation.</text>
</comment>
<keyword evidence="2 3" id="KW-0501">Molybdenum cofactor biosynthesis</keyword>
<name>A0ABU9C0Z9_9BURK</name>
<dbReference type="Pfam" id="PF02634">
    <property type="entry name" value="FdhD-NarQ"/>
    <property type="match status" value="1"/>
</dbReference>
<protein>
    <recommendedName>
        <fullName evidence="3">Sulfur carrier protein FdhD</fullName>
    </recommendedName>
</protein>
<gene>
    <name evidence="3 4" type="primary">fdhD</name>
    <name evidence="4" type="ORF">AACH00_04065</name>
</gene>
<sequence length="296" mass="30231">MGDPPLPPGVRQAVVSHVRGGRAAAARDWLAEEVPVALVLNGISHAVMMATPDNLEAFALGFGLTEGLLARPAELYGVEVQTVPAGIELHMTVASACAHRLAERRRTLAGRTGCGLCGTDSLAQVRRALPAVVPQQVLPEALARAQQGLRAWQALQQLTGATHAAAWCSPAGEVLCVREDVGRHNALDKLIGALVQQGVCTPVEGGLAAAPGFACITSRASFEMVQKAAMAGIGVLAAVSAPTALAVDVALEAGVLLAGFVRGDDLVAYTYPERLGLAAQATAAAPAPAAPTALNT</sequence>
<dbReference type="InterPro" id="IPR016193">
    <property type="entry name" value="Cytidine_deaminase-like"/>
</dbReference>
<dbReference type="PANTHER" id="PTHR30592:SF1">
    <property type="entry name" value="SULFUR CARRIER PROTEIN FDHD"/>
    <property type="match status" value="1"/>
</dbReference>
<organism evidence="4 5">
    <name type="scientific">Ideonella margarita</name>
    <dbReference type="NCBI Taxonomy" id="2984191"/>
    <lineage>
        <taxon>Bacteria</taxon>
        <taxon>Pseudomonadati</taxon>
        <taxon>Pseudomonadota</taxon>
        <taxon>Betaproteobacteria</taxon>
        <taxon>Burkholderiales</taxon>
        <taxon>Sphaerotilaceae</taxon>
        <taxon>Ideonella</taxon>
    </lineage>
</organism>
<comment type="similarity">
    <text evidence="3">Belongs to the FdhD family.</text>
</comment>
<evidence type="ECO:0000256" key="1">
    <source>
        <dbReference type="ARBA" id="ARBA00022490"/>
    </source>
</evidence>
<dbReference type="Proteomes" id="UP001379945">
    <property type="component" value="Unassembled WGS sequence"/>
</dbReference>
<dbReference type="EMBL" id="JBBUTI010000002">
    <property type="protein sequence ID" value="MEK8045521.1"/>
    <property type="molecule type" value="Genomic_DNA"/>
</dbReference>
<feature type="active site" description="Cysteine persulfide intermediate" evidence="3">
    <location>
        <position position="114"/>
    </location>
</feature>
<dbReference type="PANTHER" id="PTHR30592">
    <property type="entry name" value="FORMATE DEHYDROGENASE"/>
    <property type="match status" value="1"/>
</dbReference>
<comment type="subcellular location">
    <subcellularLocation>
        <location evidence="3">Cytoplasm</location>
    </subcellularLocation>
</comment>
<comment type="function">
    <text evidence="3">Required for formate dehydrogenase (FDH) activity. Acts as a sulfur carrier protein that transfers sulfur from IscS to the molybdenum cofactor prior to its insertion into FDH.</text>
</comment>
<dbReference type="InterPro" id="IPR003786">
    <property type="entry name" value="FdhD"/>
</dbReference>
<evidence type="ECO:0000313" key="5">
    <source>
        <dbReference type="Proteomes" id="UP001379945"/>
    </source>
</evidence>
<dbReference type="SUPFAM" id="SSF53927">
    <property type="entry name" value="Cytidine deaminase-like"/>
    <property type="match status" value="1"/>
</dbReference>
<dbReference type="HAMAP" id="MF_00187">
    <property type="entry name" value="FdhD"/>
    <property type="match status" value="1"/>
</dbReference>
<reference evidence="4 5" key="1">
    <citation type="submission" date="2024-04" db="EMBL/GenBank/DDBJ databases">
        <title>Novel species of the genus Ideonella isolated from streams.</title>
        <authorList>
            <person name="Lu H."/>
        </authorList>
    </citation>
    <scope>NUCLEOTIDE SEQUENCE [LARGE SCALE GENOMIC DNA]</scope>
    <source>
        <strain evidence="4 5">LYT19W</strain>
    </source>
</reference>
<proteinExistence type="inferred from homology"/>
<dbReference type="PIRSF" id="PIRSF015626">
    <property type="entry name" value="FdhD"/>
    <property type="match status" value="1"/>
</dbReference>
<evidence type="ECO:0000256" key="2">
    <source>
        <dbReference type="ARBA" id="ARBA00023150"/>
    </source>
</evidence>
<comment type="caution">
    <text evidence="4">The sequence shown here is derived from an EMBL/GenBank/DDBJ whole genome shotgun (WGS) entry which is preliminary data.</text>
</comment>
<dbReference type="Gene3D" id="3.10.20.10">
    <property type="match status" value="1"/>
</dbReference>
<evidence type="ECO:0000256" key="3">
    <source>
        <dbReference type="HAMAP-Rule" id="MF_00187"/>
    </source>
</evidence>
<dbReference type="Gene3D" id="3.40.140.10">
    <property type="entry name" value="Cytidine Deaminase, domain 2"/>
    <property type="match status" value="1"/>
</dbReference>
<evidence type="ECO:0000313" key="4">
    <source>
        <dbReference type="EMBL" id="MEK8045521.1"/>
    </source>
</evidence>
<dbReference type="NCBIfam" id="TIGR00129">
    <property type="entry name" value="fdhD_narQ"/>
    <property type="match status" value="1"/>
</dbReference>
<keyword evidence="5" id="KW-1185">Reference proteome</keyword>